<dbReference type="AlphaFoldDB" id="A0A6A6I8Z5"/>
<dbReference type="InterPro" id="IPR038883">
    <property type="entry name" value="AN11006-like"/>
</dbReference>
<protein>
    <submittedName>
        <fullName evidence="1">Uncharacterized protein</fullName>
    </submittedName>
</protein>
<name>A0A6A6I8Z5_9PLEO</name>
<proteinExistence type="predicted"/>
<dbReference type="OrthoDB" id="62952at2759"/>
<gene>
    <name evidence="1" type="ORF">BU26DRAFT_567081</name>
</gene>
<dbReference type="GeneID" id="54586941"/>
<dbReference type="Proteomes" id="UP000800094">
    <property type="component" value="Unassembled WGS sequence"/>
</dbReference>
<dbReference type="RefSeq" id="XP_033681741.1">
    <property type="nucleotide sequence ID" value="XM_033833611.1"/>
</dbReference>
<evidence type="ECO:0000313" key="2">
    <source>
        <dbReference type="Proteomes" id="UP000800094"/>
    </source>
</evidence>
<evidence type="ECO:0000313" key="1">
    <source>
        <dbReference type="EMBL" id="KAF2246737.1"/>
    </source>
</evidence>
<dbReference type="EMBL" id="ML987198">
    <property type="protein sequence ID" value="KAF2246737.1"/>
    <property type="molecule type" value="Genomic_DNA"/>
</dbReference>
<keyword evidence="2" id="KW-1185">Reference proteome</keyword>
<dbReference type="PANTHER" id="PTHR42085:SF2">
    <property type="entry name" value="F-BOX DOMAIN-CONTAINING PROTEIN"/>
    <property type="match status" value="1"/>
</dbReference>
<dbReference type="PANTHER" id="PTHR42085">
    <property type="entry name" value="F-BOX DOMAIN-CONTAINING PROTEIN"/>
    <property type="match status" value="1"/>
</dbReference>
<reference evidence="1" key="1">
    <citation type="journal article" date="2020" name="Stud. Mycol.">
        <title>101 Dothideomycetes genomes: a test case for predicting lifestyles and emergence of pathogens.</title>
        <authorList>
            <person name="Haridas S."/>
            <person name="Albert R."/>
            <person name="Binder M."/>
            <person name="Bloem J."/>
            <person name="Labutti K."/>
            <person name="Salamov A."/>
            <person name="Andreopoulos B."/>
            <person name="Baker S."/>
            <person name="Barry K."/>
            <person name="Bills G."/>
            <person name="Bluhm B."/>
            <person name="Cannon C."/>
            <person name="Castanera R."/>
            <person name="Culley D."/>
            <person name="Daum C."/>
            <person name="Ezra D."/>
            <person name="Gonzalez J."/>
            <person name="Henrissat B."/>
            <person name="Kuo A."/>
            <person name="Liang C."/>
            <person name="Lipzen A."/>
            <person name="Lutzoni F."/>
            <person name="Magnuson J."/>
            <person name="Mondo S."/>
            <person name="Nolan M."/>
            <person name="Ohm R."/>
            <person name="Pangilinan J."/>
            <person name="Park H.-J."/>
            <person name="Ramirez L."/>
            <person name="Alfaro M."/>
            <person name="Sun H."/>
            <person name="Tritt A."/>
            <person name="Yoshinaga Y."/>
            <person name="Zwiers L.-H."/>
            <person name="Turgeon B."/>
            <person name="Goodwin S."/>
            <person name="Spatafora J."/>
            <person name="Crous P."/>
            <person name="Grigoriev I."/>
        </authorList>
    </citation>
    <scope>NUCLEOTIDE SEQUENCE</scope>
    <source>
        <strain evidence="1">CBS 122368</strain>
    </source>
</reference>
<accession>A0A6A6I8Z5</accession>
<organism evidence="1 2">
    <name type="scientific">Trematosphaeria pertusa</name>
    <dbReference type="NCBI Taxonomy" id="390896"/>
    <lineage>
        <taxon>Eukaryota</taxon>
        <taxon>Fungi</taxon>
        <taxon>Dikarya</taxon>
        <taxon>Ascomycota</taxon>
        <taxon>Pezizomycotina</taxon>
        <taxon>Dothideomycetes</taxon>
        <taxon>Pleosporomycetidae</taxon>
        <taxon>Pleosporales</taxon>
        <taxon>Massarineae</taxon>
        <taxon>Trematosphaeriaceae</taxon>
        <taxon>Trematosphaeria</taxon>
    </lineage>
</organism>
<sequence length="351" mass="39220">MRPARNGSLRLTMRSANLASETLAVFDPTSAASRRCAQAFRFLDLPIELRVQVYEVLLVVGRVFYTPDWFEQREGIRFTDMERYRKPEVQVLRVSKQIHAEAEEIYLAKNIFVLPHMWLVCHPFSGALIRTNSELFRADSRSRSGGAGAQQGGRKQCTFGPGYRPLFSTKGLQLVRHVSFAFCNRPSPLHAFALTRSIWNSHPNSSPGAPGFFATTSPDRQRIAHKMANDRLAAHWSVITKALCLFSSPTIEYLEIDITNSFCALGCCRLMYGGIEYLERMRAKKVRILGSLARGEEAWMVGIWGRKLGIEDAAVRSRYGLRFGSEDREAVGRVGELEEGGANGAVGSAPN</sequence>